<accession>A0A2P1JXF8</accession>
<gene>
    <name evidence="1" type="primary">87</name>
    <name evidence="1" type="ORF">SEA_FINCH_87</name>
</gene>
<protein>
    <submittedName>
        <fullName evidence="1">Uncharacterized protein</fullName>
    </submittedName>
</protein>
<dbReference type="Proteomes" id="UP000241290">
    <property type="component" value="Genome"/>
</dbReference>
<dbReference type="KEGG" id="vg:64766340"/>
<name>A0A2P1JXF8_9CAUD</name>
<organism evidence="1 2">
    <name type="scientific">Rhodococcus phage Finch</name>
    <dbReference type="NCBI Taxonomy" id="2094144"/>
    <lineage>
        <taxon>Viruses</taxon>
        <taxon>Duplodnaviria</taxon>
        <taxon>Heunggongvirae</taxon>
        <taxon>Uroviricota</taxon>
        <taxon>Caudoviricetes</taxon>
        <taxon>Finchvirus</taxon>
        <taxon>Finchvirus finch</taxon>
    </lineage>
</organism>
<sequence>MSEKLLVGAIETLVQRDERRIHAKLEDMKVSANGDFLTVTNDLGQEQQFAFDEVVERTVSDFLDVNPTYMKKCPPELKAYNLNHWLAERGDVQATLMVGPNGVETIHDPDQSIITIPEVAGMISRTFQPEDEIVTLISDPTKFHADIMISDSITVPGNGLADRPGADGFLHRPGEERGVAQVFDITHGGIRILAHPTQPKAPTVERYFNRLVCTNGLTMPIADKKITLRGMTVVDVLAEMESIAQEMMADMPEALQRYADLSQVEIPGNPLNFIRQIGKENGIPDRIIQKALDYAGAANFGRSDIPVTSYDVLNIFTSLANGEGVRYSTANKLQALGGIFVHRGEEIAHRCESCERVLV</sequence>
<reference evidence="2" key="1">
    <citation type="submission" date="2018-02" db="EMBL/GenBank/DDBJ databases">
        <authorList>
            <person name="Cohen D.B."/>
            <person name="Kent A.D."/>
        </authorList>
    </citation>
    <scope>NUCLEOTIDE SEQUENCE [LARGE SCALE GENOMIC DNA]</scope>
</reference>
<evidence type="ECO:0000313" key="1">
    <source>
        <dbReference type="EMBL" id="AVO25019.1"/>
    </source>
</evidence>
<keyword evidence="2" id="KW-1185">Reference proteome</keyword>
<dbReference type="EMBL" id="MG962366">
    <property type="protein sequence ID" value="AVO25019.1"/>
    <property type="molecule type" value="Genomic_DNA"/>
</dbReference>
<proteinExistence type="predicted"/>
<dbReference type="GeneID" id="64766340"/>
<evidence type="ECO:0000313" key="2">
    <source>
        <dbReference type="Proteomes" id="UP000241290"/>
    </source>
</evidence>
<dbReference type="RefSeq" id="YP_010059109.1">
    <property type="nucleotide sequence ID" value="NC_054724.1"/>
</dbReference>